<sequence>MASNKSILISFVLFFSIFSPHVLTIPLSSETQKEPVSNVLPPNITEIKLEDLPNSGELYKLNENHPSDETDSGKTTTSSQPDSNNLSTESNKSPTTPQ</sequence>
<proteinExistence type="predicted"/>
<protein>
    <submittedName>
        <fullName evidence="1">3317_t:CDS:1</fullName>
    </submittedName>
</protein>
<dbReference type="EMBL" id="CAJVPW010006724">
    <property type="protein sequence ID" value="CAG8572551.1"/>
    <property type="molecule type" value="Genomic_DNA"/>
</dbReference>
<reference evidence="1" key="1">
    <citation type="submission" date="2021-06" db="EMBL/GenBank/DDBJ databases">
        <authorList>
            <person name="Kallberg Y."/>
            <person name="Tangrot J."/>
            <person name="Rosling A."/>
        </authorList>
    </citation>
    <scope>NUCLEOTIDE SEQUENCE</scope>
    <source>
        <strain evidence="1">28 12/20/2015</strain>
    </source>
</reference>
<name>A0ACA9M6A7_9GLOM</name>
<evidence type="ECO:0000313" key="1">
    <source>
        <dbReference type="EMBL" id="CAG8572551.1"/>
    </source>
</evidence>
<organism evidence="1 2">
    <name type="scientific">Cetraspora pellucida</name>
    <dbReference type="NCBI Taxonomy" id="1433469"/>
    <lineage>
        <taxon>Eukaryota</taxon>
        <taxon>Fungi</taxon>
        <taxon>Fungi incertae sedis</taxon>
        <taxon>Mucoromycota</taxon>
        <taxon>Glomeromycotina</taxon>
        <taxon>Glomeromycetes</taxon>
        <taxon>Diversisporales</taxon>
        <taxon>Gigasporaceae</taxon>
        <taxon>Cetraspora</taxon>
    </lineage>
</organism>
<evidence type="ECO:0000313" key="2">
    <source>
        <dbReference type="Proteomes" id="UP000789366"/>
    </source>
</evidence>
<feature type="non-terminal residue" evidence="1">
    <location>
        <position position="98"/>
    </location>
</feature>
<keyword evidence="2" id="KW-1185">Reference proteome</keyword>
<accession>A0ACA9M6A7</accession>
<gene>
    <name evidence="1" type="ORF">SPELUC_LOCUS6052</name>
</gene>
<dbReference type="Proteomes" id="UP000789366">
    <property type="component" value="Unassembled WGS sequence"/>
</dbReference>
<comment type="caution">
    <text evidence="1">The sequence shown here is derived from an EMBL/GenBank/DDBJ whole genome shotgun (WGS) entry which is preliminary data.</text>
</comment>